<proteinExistence type="predicted"/>
<reference evidence="2 3" key="1">
    <citation type="submission" date="2024-06" db="EMBL/GenBank/DDBJ databases">
        <title>The Natural Products Discovery Center: Release of the First 8490 Sequenced Strains for Exploring Actinobacteria Biosynthetic Diversity.</title>
        <authorList>
            <person name="Kalkreuter E."/>
            <person name="Kautsar S.A."/>
            <person name="Yang D."/>
            <person name="Bader C.D."/>
            <person name="Teijaro C.N."/>
            <person name="Fluegel L."/>
            <person name="Davis C.M."/>
            <person name="Simpson J.R."/>
            <person name="Lauterbach L."/>
            <person name="Steele A.D."/>
            <person name="Gui C."/>
            <person name="Meng S."/>
            <person name="Li G."/>
            <person name="Viehrig K."/>
            <person name="Ye F."/>
            <person name="Su P."/>
            <person name="Kiefer A.F."/>
            <person name="Nichols A."/>
            <person name="Cepeda A.J."/>
            <person name="Yan W."/>
            <person name="Fan B."/>
            <person name="Jiang Y."/>
            <person name="Adhikari A."/>
            <person name="Zheng C.-J."/>
            <person name="Schuster L."/>
            <person name="Cowan T.M."/>
            <person name="Smanski M.J."/>
            <person name="Chevrette M.G."/>
            <person name="De Carvalho L.P.S."/>
            <person name="Shen B."/>
        </authorList>
    </citation>
    <scope>NUCLEOTIDE SEQUENCE [LARGE SCALE GENOMIC DNA]</scope>
    <source>
        <strain evidence="2 3">NPDC050100</strain>
    </source>
</reference>
<dbReference type="PANTHER" id="PTHR34846">
    <property type="entry name" value="4-CARBOXYMUCONOLACTONE DECARBOXYLASE FAMILY PROTEIN (AFU_ORTHOLOGUE AFUA_6G11590)"/>
    <property type="match status" value="1"/>
</dbReference>
<dbReference type="Proteomes" id="UP001551675">
    <property type="component" value="Unassembled WGS sequence"/>
</dbReference>
<dbReference type="InterPro" id="IPR029032">
    <property type="entry name" value="AhpD-like"/>
</dbReference>
<dbReference type="InterPro" id="IPR003779">
    <property type="entry name" value="CMD-like"/>
</dbReference>
<gene>
    <name evidence="2" type="ORF">AB0I59_18925</name>
</gene>
<evidence type="ECO:0000259" key="1">
    <source>
        <dbReference type="Pfam" id="PF02627"/>
    </source>
</evidence>
<dbReference type="SUPFAM" id="SSF69118">
    <property type="entry name" value="AhpD-like"/>
    <property type="match status" value="1"/>
</dbReference>
<accession>A0ABV3GGE1</accession>
<evidence type="ECO:0000313" key="2">
    <source>
        <dbReference type="EMBL" id="MEV0970714.1"/>
    </source>
</evidence>
<organism evidence="2 3">
    <name type="scientific">Microtetraspora glauca</name>
    <dbReference type="NCBI Taxonomy" id="1996"/>
    <lineage>
        <taxon>Bacteria</taxon>
        <taxon>Bacillati</taxon>
        <taxon>Actinomycetota</taxon>
        <taxon>Actinomycetes</taxon>
        <taxon>Streptosporangiales</taxon>
        <taxon>Streptosporangiaceae</taxon>
        <taxon>Microtetraspora</taxon>
    </lineage>
</organism>
<dbReference type="Pfam" id="PF02627">
    <property type="entry name" value="CMD"/>
    <property type="match status" value="1"/>
</dbReference>
<comment type="caution">
    <text evidence="2">The sequence shown here is derived from an EMBL/GenBank/DDBJ whole genome shotgun (WGS) entry which is preliminary data.</text>
</comment>
<dbReference type="EMBL" id="JBFALK010000010">
    <property type="protein sequence ID" value="MEV0970714.1"/>
    <property type="molecule type" value="Genomic_DNA"/>
</dbReference>
<evidence type="ECO:0000313" key="3">
    <source>
        <dbReference type="Proteomes" id="UP001551675"/>
    </source>
</evidence>
<protein>
    <submittedName>
        <fullName evidence="2">Carboxymuconolactone decarboxylase family protein</fullName>
    </submittedName>
</protein>
<dbReference type="Gene3D" id="1.20.1290.10">
    <property type="entry name" value="AhpD-like"/>
    <property type="match status" value="1"/>
</dbReference>
<feature type="domain" description="Carboxymuconolactone decarboxylase-like" evidence="1">
    <location>
        <begin position="11"/>
        <end position="92"/>
    </location>
</feature>
<keyword evidence="3" id="KW-1185">Reference proteome</keyword>
<dbReference type="RefSeq" id="WP_358134337.1">
    <property type="nucleotide sequence ID" value="NZ_JBFALK010000010.1"/>
</dbReference>
<dbReference type="PANTHER" id="PTHR34846:SF10">
    <property type="entry name" value="CYTOPLASMIC PROTEIN"/>
    <property type="match status" value="1"/>
</dbReference>
<sequence length="146" mass="16371">MSRLNIAESAPEMYKAFLQAEQAIQEGPLHATVRELVKIRGSQLNGCLFCVDMHVHEALRLGETQDRIYQLSAWRESELYTDAERAALAYTEAVTKQPDGVSDEVWDAVAAAFKPEEAAYLVAQVAQINLWNRIAAPMRTRPPKRG</sequence>
<dbReference type="NCBIfam" id="TIGR00778">
    <property type="entry name" value="ahpD_dom"/>
    <property type="match status" value="1"/>
</dbReference>
<name>A0ABV3GGE1_MICGL</name>
<dbReference type="InterPro" id="IPR004675">
    <property type="entry name" value="AhpD_core"/>
</dbReference>